<sequence>MALICIWMLSVIWFIMLTQPIFNLLYSLKTYSFMYDKKSDASWYLMTVHTSLNIFNVLGMVVWYSLIYSKIRKQVNSIQNIQLMKDRNKDRKTLFQAFMVCSMVTMATVGFATCQYLNLPWWASFLTNVFWMTAAGSNSLFASSSHCYSQKSPMDEE</sequence>
<evidence type="ECO:0000256" key="1">
    <source>
        <dbReference type="SAM" id="Phobius"/>
    </source>
</evidence>
<dbReference type="Proteomes" id="UP000887565">
    <property type="component" value="Unplaced"/>
</dbReference>
<reference evidence="3" key="1">
    <citation type="submission" date="2022-11" db="UniProtKB">
        <authorList>
            <consortium name="WormBaseParasite"/>
        </authorList>
    </citation>
    <scope>IDENTIFICATION</scope>
</reference>
<keyword evidence="1" id="KW-1133">Transmembrane helix</keyword>
<evidence type="ECO:0000313" key="2">
    <source>
        <dbReference type="Proteomes" id="UP000887565"/>
    </source>
</evidence>
<feature type="transmembrane region" description="Helical" evidence="1">
    <location>
        <begin position="94"/>
        <end position="113"/>
    </location>
</feature>
<dbReference type="InterPro" id="IPR019425">
    <property type="entry name" value="7TM_GPCR_serpentine_rcpt_Srt"/>
</dbReference>
<dbReference type="SUPFAM" id="SSF81321">
    <property type="entry name" value="Family A G protein-coupled receptor-like"/>
    <property type="match status" value="1"/>
</dbReference>
<feature type="transmembrane region" description="Helical" evidence="1">
    <location>
        <begin position="42"/>
        <end position="66"/>
    </location>
</feature>
<protein>
    <submittedName>
        <fullName evidence="3">Uncharacterized protein</fullName>
    </submittedName>
</protein>
<dbReference type="WBParaSite" id="nRc.2.0.1.t46281-RA">
    <property type="protein sequence ID" value="nRc.2.0.1.t46281-RA"/>
    <property type="gene ID" value="nRc.2.0.1.g46281"/>
</dbReference>
<evidence type="ECO:0000313" key="3">
    <source>
        <dbReference type="WBParaSite" id="nRc.2.0.1.t46281-RA"/>
    </source>
</evidence>
<keyword evidence="2" id="KW-1185">Reference proteome</keyword>
<accession>A0A915L954</accession>
<proteinExistence type="predicted"/>
<organism evidence="2 3">
    <name type="scientific">Romanomermis culicivorax</name>
    <name type="common">Nematode worm</name>
    <dbReference type="NCBI Taxonomy" id="13658"/>
    <lineage>
        <taxon>Eukaryota</taxon>
        <taxon>Metazoa</taxon>
        <taxon>Ecdysozoa</taxon>
        <taxon>Nematoda</taxon>
        <taxon>Enoplea</taxon>
        <taxon>Dorylaimia</taxon>
        <taxon>Mermithida</taxon>
        <taxon>Mermithoidea</taxon>
        <taxon>Mermithidae</taxon>
        <taxon>Romanomermis</taxon>
    </lineage>
</organism>
<feature type="transmembrane region" description="Helical" evidence="1">
    <location>
        <begin position="119"/>
        <end position="141"/>
    </location>
</feature>
<keyword evidence="1" id="KW-0812">Transmembrane</keyword>
<keyword evidence="1" id="KW-0472">Membrane</keyword>
<name>A0A915L954_ROMCU</name>
<dbReference type="Pfam" id="PF10321">
    <property type="entry name" value="7TM_GPCR_Srt"/>
    <property type="match status" value="1"/>
</dbReference>
<dbReference type="AlphaFoldDB" id="A0A915L954"/>